<gene>
    <name evidence="1" type="ORF">GMOD_00003648</name>
</gene>
<accession>A0A3M7MK59</accession>
<evidence type="ECO:0000313" key="2">
    <source>
        <dbReference type="Proteomes" id="UP000265663"/>
    </source>
</evidence>
<organism evidence="1 2">
    <name type="scientific">Pyrenophora seminiperda CCB06</name>
    <dbReference type="NCBI Taxonomy" id="1302712"/>
    <lineage>
        <taxon>Eukaryota</taxon>
        <taxon>Fungi</taxon>
        <taxon>Dikarya</taxon>
        <taxon>Ascomycota</taxon>
        <taxon>Pezizomycotina</taxon>
        <taxon>Dothideomycetes</taxon>
        <taxon>Pleosporomycetidae</taxon>
        <taxon>Pleosporales</taxon>
        <taxon>Pleosporineae</taxon>
        <taxon>Pleosporaceae</taxon>
        <taxon>Pyrenophora</taxon>
    </lineage>
</organism>
<dbReference type="Proteomes" id="UP000265663">
    <property type="component" value="Unassembled WGS sequence"/>
</dbReference>
<evidence type="ECO:0000313" key="1">
    <source>
        <dbReference type="EMBL" id="RMZ74589.1"/>
    </source>
</evidence>
<dbReference type="EMBL" id="KE747844">
    <property type="protein sequence ID" value="RMZ74589.1"/>
    <property type="molecule type" value="Genomic_DNA"/>
</dbReference>
<protein>
    <submittedName>
        <fullName evidence="1">Uncharacterized protein</fullName>
    </submittedName>
</protein>
<sequence length="84" mass="9391">MLAPALAIVWGIEKGMFWRGHWIRGYALHLLGTFRSSSCLPQHWRKNIGESLDYGGRADGSGVDQHPQYAQLVQGSELPSLRDV</sequence>
<reference evidence="1 2" key="1">
    <citation type="journal article" date="2014" name="PLoS ONE">
        <title>De novo Genome Assembly of the Fungal Plant Pathogen Pyrenophora semeniperda.</title>
        <authorList>
            <person name="Soliai M.M."/>
            <person name="Meyer S.E."/>
            <person name="Udall J.A."/>
            <person name="Elzinga D.E."/>
            <person name="Hermansen R.A."/>
            <person name="Bodily P.M."/>
            <person name="Hart A.A."/>
            <person name="Coleman C.E."/>
        </authorList>
    </citation>
    <scope>NUCLEOTIDE SEQUENCE [LARGE SCALE GENOMIC DNA]</scope>
    <source>
        <strain evidence="1 2">CCB06</strain>
        <tissue evidence="1">Mycelium</tissue>
    </source>
</reference>
<proteinExistence type="predicted"/>
<name>A0A3M7MK59_9PLEO</name>
<dbReference type="AlphaFoldDB" id="A0A3M7MK59"/>
<keyword evidence="2" id="KW-1185">Reference proteome</keyword>